<keyword evidence="11" id="KW-0630">Potassium</keyword>
<dbReference type="GO" id="GO:0030318">
    <property type="term" value="P:melanocyte differentiation"/>
    <property type="evidence" value="ECO:0007669"/>
    <property type="project" value="TreeGrafter"/>
</dbReference>
<evidence type="ECO:0000256" key="1">
    <source>
        <dbReference type="ARBA" id="ARBA00004141"/>
    </source>
</evidence>
<feature type="signal peptide" evidence="19">
    <location>
        <begin position="1"/>
        <end position="24"/>
    </location>
</feature>
<evidence type="ECO:0000256" key="18">
    <source>
        <dbReference type="SAM" id="Phobius"/>
    </source>
</evidence>
<reference evidence="21 22" key="1">
    <citation type="submission" date="2018-07" db="EMBL/GenBank/DDBJ databases">
        <title>A high quality draft genome assembly of the barn swallow (H. rustica rustica).</title>
        <authorList>
            <person name="Formenti G."/>
            <person name="Chiara M."/>
            <person name="Poveda L."/>
            <person name="Francoijs K.-J."/>
            <person name="Bonisoli-Alquati A."/>
            <person name="Canova L."/>
            <person name="Gianfranceschi L."/>
            <person name="Horner D.S."/>
            <person name="Saino N."/>
        </authorList>
    </citation>
    <scope>NUCLEOTIDE SEQUENCE [LARGE SCALE GENOMIC DNA]</scope>
    <source>
        <strain evidence="21">Chelidonia</strain>
        <tissue evidence="21">Blood</tissue>
    </source>
</reference>
<evidence type="ECO:0000256" key="6">
    <source>
        <dbReference type="ARBA" id="ARBA00022568"/>
    </source>
</evidence>
<feature type="domain" description="Sodium/calcium exchanger membrane region" evidence="20">
    <location>
        <begin position="167"/>
        <end position="296"/>
    </location>
</feature>
<dbReference type="FunFam" id="1.20.1420.30:FF:000009">
    <property type="entry name" value="sodium/potassium/calcium exchanger 5 isoform X2"/>
    <property type="match status" value="1"/>
</dbReference>
<evidence type="ECO:0000256" key="11">
    <source>
        <dbReference type="ARBA" id="ARBA00022958"/>
    </source>
</evidence>
<comment type="caution">
    <text evidence="21">The sequence shown here is derived from an EMBL/GenBank/DDBJ whole genome shotgun (WGS) entry which is preliminary data.</text>
</comment>
<evidence type="ECO:0000256" key="14">
    <source>
        <dbReference type="ARBA" id="ARBA00023065"/>
    </source>
</evidence>
<comment type="subcellular location">
    <subcellularLocation>
        <location evidence="1">Membrane</location>
        <topology evidence="1">Multi-pass membrane protein</topology>
    </subcellularLocation>
</comment>
<keyword evidence="9" id="KW-0106">Calcium</keyword>
<keyword evidence="3" id="KW-0813">Transport</keyword>
<dbReference type="Gene3D" id="1.20.1420.30">
    <property type="entry name" value="NCX, central ion-binding region"/>
    <property type="match status" value="1"/>
</dbReference>
<keyword evidence="15 18" id="KW-0472">Membrane</keyword>
<evidence type="ECO:0000256" key="3">
    <source>
        <dbReference type="ARBA" id="ARBA00022448"/>
    </source>
</evidence>
<dbReference type="PANTHER" id="PTHR10846:SF61">
    <property type="entry name" value="SODIUM_POTASSIUM_CALCIUM EXCHANGER 5"/>
    <property type="match status" value="1"/>
</dbReference>
<keyword evidence="16" id="KW-0739">Sodium transport</keyword>
<dbReference type="InterPro" id="IPR004481">
    <property type="entry name" value="K/Na/Ca-exchanger"/>
</dbReference>
<dbReference type="GO" id="GO:0016020">
    <property type="term" value="C:membrane"/>
    <property type="evidence" value="ECO:0007669"/>
    <property type="project" value="UniProtKB-SubCell"/>
</dbReference>
<evidence type="ECO:0000256" key="8">
    <source>
        <dbReference type="ARBA" id="ARBA00022729"/>
    </source>
</evidence>
<dbReference type="InterPro" id="IPR044880">
    <property type="entry name" value="NCX_ion-bd_dom_sf"/>
</dbReference>
<keyword evidence="14" id="KW-0406">Ion transport</keyword>
<dbReference type="GO" id="GO:0008273">
    <property type="term" value="F:calcium, potassium:sodium antiporter activity"/>
    <property type="evidence" value="ECO:0007669"/>
    <property type="project" value="TreeGrafter"/>
</dbReference>
<evidence type="ECO:0000256" key="16">
    <source>
        <dbReference type="ARBA" id="ARBA00023201"/>
    </source>
</evidence>
<evidence type="ECO:0000256" key="10">
    <source>
        <dbReference type="ARBA" id="ARBA00022847"/>
    </source>
</evidence>
<feature type="domain" description="Sodium/calcium exchanger membrane region" evidence="20">
    <location>
        <begin position="65"/>
        <end position="122"/>
    </location>
</feature>
<evidence type="ECO:0000256" key="12">
    <source>
        <dbReference type="ARBA" id="ARBA00022989"/>
    </source>
</evidence>
<protein>
    <recommendedName>
        <fullName evidence="20">Sodium/calcium exchanger membrane region domain-containing protein</fullName>
    </recommendedName>
</protein>
<dbReference type="Proteomes" id="UP000269221">
    <property type="component" value="Unassembled WGS sequence"/>
</dbReference>
<feature type="transmembrane region" description="Helical" evidence="18">
    <location>
        <begin position="253"/>
        <end position="273"/>
    </location>
</feature>
<sequence length="313" mass="33319">MRAGARRRAALVLLAALAAWGARAQRPGNPAENGTRCVLPSSSEFPEGFFTPQERKDGGIVIYFIIILYMFLAVSIVCDDYFLPSLEIISECLGLSQDVAGATFMAAGSSAPELVTAFLAMENAEQQPLAGWRDESGPLIRPQSRTDSGIFQDEVDYSHVSTSLHGLDEISEGETLGIPESVMGLTLLAAGTSVPDTIASVLVARKGNGDMAMSNIVGSNVFDLLCLGVPWFIKTAFVTTSGPIEVSSSGLTYTAISLICSVGFIFLAVHLNGWKIDKKLGTICLVLYLVFAVLSILYELGIIGNNPTRVCGN</sequence>
<dbReference type="Pfam" id="PF01699">
    <property type="entry name" value="Na_Ca_ex"/>
    <property type="match status" value="2"/>
</dbReference>
<dbReference type="PANTHER" id="PTHR10846">
    <property type="entry name" value="SODIUM/POTASSIUM/CALCIUM EXCHANGER"/>
    <property type="match status" value="1"/>
</dbReference>
<keyword evidence="10" id="KW-0769">Symport</keyword>
<evidence type="ECO:0000256" key="5">
    <source>
        <dbReference type="ARBA" id="ARBA00022538"/>
    </source>
</evidence>
<evidence type="ECO:0000256" key="13">
    <source>
        <dbReference type="ARBA" id="ARBA00023053"/>
    </source>
</evidence>
<proteinExistence type="inferred from homology"/>
<dbReference type="EMBL" id="QRBI01000197">
    <property type="protein sequence ID" value="RMB94382.1"/>
    <property type="molecule type" value="Genomic_DNA"/>
</dbReference>
<dbReference type="GO" id="GO:0015293">
    <property type="term" value="F:symporter activity"/>
    <property type="evidence" value="ECO:0007669"/>
    <property type="project" value="UniProtKB-KW"/>
</dbReference>
<dbReference type="GO" id="GO:0005262">
    <property type="term" value="F:calcium channel activity"/>
    <property type="evidence" value="ECO:0007669"/>
    <property type="project" value="TreeGrafter"/>
</dbReference>
<keyword evidence="6" id="KW-0109">Calcium transport</keyword>
<evidence type="ECO:0000256" key="2">
    <source>
        <dbReference type="ARBA" id="ARBA00005364"/>
    </source>
</evidence>
<evidence type="ECO:0000259" key="20">
    <source>
        <dbReference type="Pfam" id="PF01699"/>
    </source>
</evidence>
<evidence type="ECO:0000256" key="4">
    <source>
        <dbReference type="ARBA" id="ARBA00022449"/>
    </source>
</evidence>
<keyword evidence="4" id="KW-0050">Antiport</keyword>
<dbReference type="GO" id="GO:0005802">
    <property type="term" value="C:trans-Golgi network"/>
    <property type="evidence" value="ECO:0007669"/>
    <property type="project" value="TreeGrafter"/>
</dbReference>
<evidence type="ECO:0000256" key="19">
    <source>
        <dbReference type="SAM" id="SignalP"/>
    </source>
</evidence>
<comment type="similarity">
    <text evidence="2">Belongs to the Ca(2+):cation antiporter (CaCA) (TC 2.A.19) family. SLC24A subfamily.</text>
</comment>
<evidence type="ECO:0000313" key="22">
    <source>
        <dbReference type="Proteomes" id="UP000269221"/>
    </source>
</evidence>
<keyword evidence="13" id="KW-0915">Sodium</keyword>
<accession>A0A3M0J0Y9</accession>
<organism evidence="21 22">
    <name type="scientific">Hirundo rustica rustica</name>
    <dbReference type="NCBI Taxonomy" id="333673"/>
    <lineage>
        <taxon>Eukaryota</taxon>
        <taxon>Metazoa</taxon>
        <taxon>Chordata</taxon>
        <taxon>Craniata</taxon>
        <taxon>Vertebrata</taxon>
        <taxon>Euteleostomi</taxon>
        <taxon>Archelosauria</taxon>
        <taxon>Archosauria</taxon>
        <taxon>Dinosauria</taxon>
        <taxon>Saurischia</taxon>
        <taxon>Theropoda</taxon>
        <taxon>Coelurosauria</taxon>
        <taxon>Aves</taxon>
        <taxon>Neognathae</taxon>
        <taxon>Neoaves</taxon>
        <taxon>Telluraves</taxon>
        <taxon>Australaves</taxon>
        <taxon>Passeriformes</taxon>
        <taxon>Sylvioidea</taxon>
        <taxon>Hirundinidae</taxon>
        <taxon>Hirundo</taxon>
    </lineage>
</organism>
<evidence type="ECO:0000256" key="9">
    <source>
        <dbReference type="ARBA" id="ARBA00022837"/>
    </source>
</evidence>
<dbReference type="STRING" id="333673.A0A3M0J0Y9"/>
<dbReference type="AlphaFoldDB" id="A0A3M0J0Y9"/>
<dbReference type="GO" id="GO:0006874">
    <property type="term" value="P:intracellular calcium ion homeostasis"/>
    <property type="evidence" value="ECO:0007669"/>
    <property type="project" value="TreeGrafter"/>
</dbReference>
<evidence type="ECO:0000313" key="21">
    <source>
        <dbReference type="EMBL" id="RMB94382.1"/>
    </source>
</evidence>
<feature type="transmembrane region" description="Helical" evidence="18">
    <location>
        <begin position="212"/>
        <end position="233"/>
    </location>
</feature>
<keyword evidence="8 19" id="KW-0732">Signal</keyword>
<feature type="chain" id="PRO_5018231260" description="Sodium/calcium exchanger membrane region domain-containing protein" evidence="19">
    <location>
        <begin position="25"/>
        <end position="313"/>
    </location>
</feature>
<dbReference type="InterPro" id="IPR004837">
    <property type="entry name" value="NaCa_Exmemb"/>
</dbReference>
<keyword evidence="12 18" id="KW-1133">Transmembrane helix</keyword>
<evidence type="ECO:0000256" key="7">
    <source>
        <dbReference type="ARBA" id="ARBA00022692"/>
    </source>
</evidence>
<evidence type="ECO:0000256" key="17">
    <source>
        <dbReference type="ARBA" id="ARBA00033627"/>
    </source>
</evidence>
<gene>
    <name evidence="21" type="ORF">DUI87_29192</name>
</gene>
<feature type="transmembrane region" description="Helical" evidence="18">
    <location>
        <begin position="280"/>
        <end position="298"/>
    </location>
</feature>
<comment type="catalytic activity">
    <reaction evidence="17">
        <text>Ca(2+)(out) + K(+)(out) + 4 Na(+)(in) = Ca(2+)(in) + K(+)(in) + 4 Na(+)(out)</text>
        <dbReference type="Rhea" id="RHEA:69967"/>
        <dbReference type="ChEBI" id="CHEBI:29101"/>
        <dbReference type="ChEBI" id="CHEBI:29103"/>
        <dbReference type="ChEBI" id="CHEBI:29108"/>
    </reaction>
</comment>
<keyword evidence="7 18" id="KW-0812">Transmembrane</keyword>
<evidence type="ECO:0000256" key="15">
    <source>
        <dbReference type="ARBA" id="ARBA00023136"/>
    </source>
</evidence>
<keyword evidence="22" id="KW-1185">Reference proteome</keyword>
<feature type="transmembrane region" description="Helical" evidence="18">
    <location>
        <begin position="60"/>
        <end position="78"/>
    </location>
</feature>
<keyword evidence="5" id="KW-0633">Potassium transport</keyword>
<name>A0A3M0J0Y9_HIRRU</name>
<dbReference type="OrthoDB" id="2127281at2759"/>